<feature type="domain" description="Tyr recombinase" evidence="6">
    <location>
        <begin position="102"/>
        <end position="292"/>
    </location>
</feature>
<dbReference type="Gene3D" id="1.10.150.130">
    <property type="match status" value="1"/>
</dbReference>
<keyword evidence="2" id="KW-0229">DNA integration</keyword>
<dbReference type="GO" id="GO:0003677">
    <property type="term" value="F:DNA binding"/>
    <property type="evidence" value="ECO:0007669"/>
    <property type="project" value="UniProtKB-UniRule"/>
</dbReference>
<evidence type="ECO:0000313" key="8">
    <source>
        <dbReference type="EMBL" id="MBL0685732.1"/>
    </source>
</evidence>
<dbReference type="Gene3D" id="1.10.443.10">
    <property type="entry name" value="Intergrase catalytic core"/>
    <property type="match status" value="1"/>
</dbReference>
<dbReference type="Proteomes" id="UP000651057">
    <property type="component" value="Unassembled WGS sequence"/>
</dbReference>
<gene>
    <name evidence="8" type="ORF">JJQ60_19525</name>
</gene>
<keyword evidence="3 5" id="KW-0238">DNA-binding</keyword>
<dbReference type="EMBL" id="JAERQJ010000011">
    <property type="protein sequence ID" value="MBL0685732.1"/>
    <property type="molecule type" value="Genomic_DNA"/>
</dbReference>
<dbReference type="Pfam" id="PF00589">
    <property type="entry name" value="Phage_integrase"/>
    <property type="match status" value="1"/>
</dbReference>
<dbReference type="GO" id="GO:0015074">
    <property type="term" value="P:DNA integration"/>
    <property type="evidence" value="ECO:0007669"/>
    <property type="project" value="UniProtKB-KW"/>
</dbReference>
<dbReference type="AlphaFoldDB" id="A0A936ZWS6"/>
<evidence type="ECO:0000256" key="1">
    <source>
        <dbReference type="ARBA" id="ARBA00008857"/>
    </source>
</evidence>
<dbReference type="PANTHER" id="PTHR30349:SF41">
    <property type="entry name" value="INTEGRASE_RECOMBINASE PROTEIN MJ0367-RELATED"/>
    <property type="match status" value="1"/>
</dbReference>
<name>A0A936ZWS6_9FLAO</name>
<dbReference type="Pfam" id="PF02899">
    <property type="entry name" value="Phage_int_SAM_1"/>
    <property type="match status" value="1"/>
</dbReference>
<dbReference type="GO" id="GO:0006310">
    <property type="term" value="P:DNA recombination"/>
    <property type="evidence" value="ECO:0007669"/>
    <property type="project" value="UniProtKB-KW"/>
</dbReference>
<evidence type="ECO:0000256" key="2">
    <source>
        <dbReference type="ARBA" id="ARBA00022908"/>
    </source>
</evidence>
<keyword evidence="9" id="KW-1185">Reference proteome</keyword>
<evidence type="ECO:0000259" key="7">
    <source>
        <dbReference type="PROSITE" id="PS51900"/>
    </source>
</evidence>
<dbReference type="InterPro" id="IPR050090">
    <property type="entry name" value="Tyrosine_recombinase_XerCD"/>
</dbReference>
<reference evidence="8" key="1">
    <citation type="submission" date="2021-01" db="EMBL/GenBank/DDBJ databases">
        <authorList>
            <person name="Zhong Y.L."/>
        </authorList>
    </citation>
    <scope>NUCLEOTIDE SEQUENCE</scope>
    <source>
        <strain evidence="8">KCTC 23302</strain>
    </source>
</reference>
<sequence>MKTTFVSYLYTKKYSESTIRVYLTKNDRFIAWARSQGINPKKVNYRKLLQYIKYLHSKKYQPQSINGELMAIRQYFEYLISENRRGDNPAEGLHIKGSRKKVLHNLLNSEELEDLYYSYQTDHKNSLVHASLCREKVMLGFMVFQGITAEELYQLKEEHVQLQKGKIYIPSTKKSNSRELVFKAWQMMELQNYIQNIREQILNYSRTTQDEEQFFYGSKSQINGIITRISRRIKKYNTRARNHNHIRASVIVGWMKQYDDLRQVQYLAGHKHITSTEMYQQNDLEQLHKVINTLHPIS</sequence>
<keyword evidence="4" id="KW-0233">DNA recombination</keyword>
<proteinExistence type="inferred from homology"/>
<dbReference type="InterPro" id="IPR002104">
    <property type="entry name" value="Integrase_catalytic"/>
</dbReference>
<dbReference type="RefSeq" id="WP_201924091.1">
    <property type="nucleotide sequence ID" value="NZ_BAABAX010000015.1"/>
</dbReference>
<evidence type="ECO:0000256" key="4">
    <source>
        <dbReference type="ARBA" id="ARBA00023172"/>
    </source>
</evidence>
<comment type="caution">
    <text evidence="8">The sequence shown here is derived from an EMBL/GenBank/DDBJ whole genome shotgun (WGS) entry which is preliminary data.</text>
</comment>
<protein>
    <submittedName>
        <fullName evidence="8">Tyrosine-type recombinase/integrase</fullName>
    </submittedName>
</protein>
<dbReference type="InterPro" id="IPR013762">
    <property type="entry name" value="Integrase-like_cat_sf"/>
</dbReference>
<dbReference type="PROSITE" id="PS51898">
    <property type="entry name" value="TYR_RECOMBINASE"/>
    <property type="match status" value="1"/>
</dbReference>
<evidence type="ECO:0000256" key="5">
    <source>
        <dbReference type="PROSITE-ProRule" id="PRU01248"/>
    </source>
</evidence>
<dbReference type="InterPro" id="IPR010998">
    <property type="entry name" value="Integrase_recombinase_N"/>
</dbReference>
<dbReference type="SUPFAM" id="SSF56349">
    <property type="entry name" value="DNA breaking-rejoining enzymes"/>
    <property type="match status" value="1"/>
</dbReference>
<accession>A0A936ZWS6</accession>
<feature type="domain" description="Core-binding (CB)" evidence="7">
    <location>
        <begin position="1"/>
        <end position="80"/>
    </location>
</feature>
<dbReference type="InterPro" id="IPR011010">
    <property type="entry name" value="DNA_brk_join_enz"/>
</dbReference>
<dbReference type="PANTHER" id="PTHR30349">
    <property type="entry name" value="PHAGE INTEGRASE-RELATED"/>
    <property type="match status" value="1"/>
</dbReference>
<dbReference type="InterPro" id="IPR004107">
    <property type="entry name" value="Integrase_SAM-like_N"/>
</dbReference>
<evidence type="ECO:0000259" key="6">
    <source>
        <dbReference type="PROSITE" id="PS51898"/>
    </source>
</evidence>
<comment type="similarity">
    <text evidence="1">Belongs to the 'phage' integrase family.</text>
</comment>
<evidence type="ECO:0000313" key="9">
    <source>
        <dbReference type="Proteomes" id="UP000651057"/>
    </source>
</evidence>
<organism evidence="8 9">
    <name type="scientific">Aquimarina mytili</name>
    <dbReference type="NCBI Taxonomy" id="874423"/>
    <lineage>
        <taxon>Bacteria</taxon>
        <taxon>Pseudomonadati</taxon>
        <taxon>Bacteroidota</taxon>
        <taxon>Flavobacteriia</taxon>
        <taxon>Flavobacteriales</taxon>
        <taxon>Flavobacteriaceae</taxon>
        <taxon>Aquimarina</taxon>
    </lineage>
</organism>
<dbReference type="PROSITE" id="PS51900">
    <property type="entry name" value="CB"/>
    <property type="match status" value="1"/>
</dbReference>
<evidence type="ECO:0000256" key="3">
    <source>
        <dbReference type="ARBA" id="ARBA00023125"/>
    </source>
</evidence>
<dbReference type="InterPro" id="IPR044068">
    <property type="entry name" value="CB"/>
</dbReference>